<keyword evidence="2" id="KW-1185">Reference proteome</keyword>
<sequence length="66" mass="7395">MHQKSLSGKKGFESKTWNSEIGFNLVKKLNHDRDVLVSHAQAQEFGAEIKALKQGKDVSQKSRGEL</sequence>
<comment type="caution">
    <text evidence="1">The sequence shown here is derived from an EMBL/GenBank/DDBJ whole genome shotgun (WGS) entry which is preliminary data.</text>
</comment>
<evidence type="ECO:0000313" key="1">
    <source>
        <dbReference type="EMBL" id="GFT50372.1"/>
    </source>
</evidence>
<gene>
    <name evidence="1" type="ORF">NPIL_207761</name>
</gene>
<organism evidence="1 2">
    <name type="scientific">Nephila pilipes</name>
    <name type="common">Giant wood spider</name>
    <name type="synonym">Nephila maculata</name>
    <dbReference type="NCBI Taxonomy" id="299642"/>
    <lineage>
        <taxon>Eukaryota</taxon>
        <taxon>Metazoa</taxon>
        <taxon>Ecdysozoa</taxon>
        <taxon>Arthropoda</taxon>
        <taxon>Chelicerata</taxon>
        <taxon>Arachnida</taxon>
        <taxon>Araneae</taxon>
        <taxon>Araneomorphae</taxon>
        <taxon>Entelegynae</taxon>
        <taxon>Araneoidea</taxon>
        <taxon>Nephilidae</taxon>
        <taxon>Nephila</taxon>
    </lineage>
</organism>
<proteinExistence type="predicted"/>
<evidence type="ECO:0000313" key="2">
    <source>
        <dbReference type="Proteomes" id="UP000887013"/>
    </source>
</evidence>
<dbReference type="AlphaFoldDB" id="A0A8X6P656"/>
<dbReference type="EMBL" id="BMAW01065422">
    <property type="protein sequence ID" value="GFT50372.1"/>
    <property type="molecule type" value="Genomic_DNA"/>
</dbReference>
<name>A0A8X6P656_NEPPI</name>
<dbReference type="Proteomes" id="UP000887013">
    <property type="component" value="Unassembled WGS sequence"/>
</dbReference>
<accession>A0A8X6P656</accession>
<reference evidence="1" key="1">
    <citation type="submission" date="2020-08" db="EMBL/GenBank/DDBJ databases">
        <title>Multicomponent nature underlies the extraordinary mechanical properties of spider dragline silk.</title>
        <authorList>
            <person name="Kono N."/>
            <person name="Nakamura H."/>
            <person name="Mori M."/>
            <person name="Yoshida Y."/>
            <person name="Ohtoshi R."/>
            <person name="Malay A.D."/>
            <person name="Moran D.A.P."/>
            <person name="Tomita M."/>
            <person name="Numata K."/>
            <person name="Arakawa K."/>
        </authorList>
    </citation>
    <scope>NUCLEOTIDE SEQUENCE</scope>
</reference>
<protein>
    <submittedName>
        <fullName evidence="1">Uncharacterized protein</fullName>
    </submittedName>
</protein>